<dbReference type="GO" id="GO:0046872">
    <property type="term" value="F:metal ion binding"/>
    <property type="evidence" value="ECO:0007669"/>
    <property type="project" value="UniProtKB-KW"/>
</dbReference>
<sequence length="273" mass="30532">MSKIIIFTDLHMVLEGETIIGLDPYQRLSRGIDHVNLHHRDAEFAVMTGDLSHRGSRQSYARLRELLGTLEIPVHLLVGNHDNRENFIAAYPESPRDEHGFIQQRIETEKGVMLLLDTLSGPPYVSPDVHAGVLCDNRLAWLKQNLAGAGDRPVYIFMHHPPLDTGFPGMDKIKLRNGEEFYDILAEYGNVRHIFAGHVHRTIGGSHRGIPFSIFKSPVHQQPMVFDTEDTSLSVDEPGAYGIVFLKPQGCLVHVEDYELSNHSISGSDALGN</sequence>
<feature type="domain" description="Calcineurin-like phosphoesterase" evidence="5">
    <location>
        <begin position="3"/>
        <end position="201"/>
    </location>
</feature>
<comment type="similarity">
    <text evidence="4">Belongs to the cyclic nucleotide phosphodiesterase class-III family.</text>
</comment>
<evidence type="ECO:0000259" key="5">
    <source>
        <dbReference type="Pfam" id="PF00149"/>
    </source>
</evidence>
<dbReference type="PANTHER" id="PTHR42988:SF2">
    <property type="entry name" value="CYCLIC NUCLEOTIDE PHOSPHODIESTERASE CBUA0032-RELATED"/>
    <property type="match status" value="1"/>
</dbReference>
<geneLocation type="plasmid" evidence="6 7">
    <name>unnamed1</name>
</geneLocation>
<dbReference type="InterPro" id="IPR004843">
    <property type="entry name" value="Calcineurin-like_PHP"/>
</dbReference>
<dbReference type="Gene3D" id="3.60.21.10">
    <property type="match status" value="1"/>
</dbReference>
<dbReference type="RefSeq" id="WP_111221482.1">
    <property type="nucleotide sequence ID" value="NZ_CP117258.1"/>
</dbReference>
<keyword evidence="3" id="KW-0408">Iron</keyword>
<dbReference type="CDD" id="cd07402">
    <property type="entry name" value="MPP_GpdQ"/>
    <property type="match status" value="1"/>
</dbReference>
<dbReference type="EMBL" id="CP117258">
    <property type="protein sequence ID" value="WFR98599.1"/>
    <property type="molecule type" value="Genomic_DNA"/>
</dbReference>
<protein>
    <submittedName>
        <fullName evidence="6">Phosphodiesterase</fullName>
    </submittedName>
</protein>
<organism evidence="6 7">
    <name type="scientific">Rhizobium tumorigenes</name>
    <dbReference type="NCBI Taxonomy" id="2041385"/>
    <lineage>
        <taxon>Bacteria</taxon>
        <taxon>Pseudomonadati</taxon>
        <taxon>Pseudomonadota</taxon>
        <taxon>Alphaproteobacteria</taxon>
        <taxon>Hyphomicrobiales</taxon>
        <taxon>Rhizobiaceae</taxon>
        <taxon>Rhizobium/Agrobacterium group</taxon>
        <taxon>Rhizobium</taxon>
    </lineage>
</organism>
<dbReference type="Proteomes" id="UP000249499">
    <property type="component" value="Plasmid unnamed1"/>
</dbReference>
<evidence type="ECO:0000313" key="7">
    <source>
        <dbReference type="Proteomes" id="UP000249499"/>
    </source>
</evidence>
<proteinExistence type="inferred from homology"/>
<dbReference type="AlphaFoldDB" id="A0AAF1KBY2"/>
<evidence type="ECO:0000256" key="1">
    <source>
        <dbReference type="ARBA" id="ARBA00022723"/>
    </source>
</evidence>
<accession>A0AAF1KBY2</accession>
<dbReference type="GO" id="GO:0004112">
    <property type="term" value="F:cyclic-nucleotide phosphodiesterase activity"/>
    <property type="evidence" value="ECO:0007669"/>
    <property type="project" value="InterPro"/>
</dbReference>
<dbReference type="Pfam" id="PF00149">
    <property type="entry name" value="Metallophos"/>
    <property type="match status" value="1"/>
</dbReference>
<gene>
    <name evidence="6" type="ORF">PR017_25130</name>
</gene>
<keyword evidence="2" id="KW-0378">Hydrolase</keyword>
<evidence type="ECO:0000256" key="4">
    <source>
        <dbReference type="ARBA" id="ARBA00025742"/>
    </source>
</evidence>
<evidence type="ECO:0000256" key="2">
    <source>
        <dbReference type="ARBA" id="ARBA00022801"/>
    </source>
</evidence>
<evidence type="ECO:0000313" key="6">
    <source>
        <dbReference type="EMBL" id="WFR98599.1"/>
    </source>
</evidence>
<dbReference type="KEGG" id="rtu:PR017_25130"/>
<evidence type="ECO:0000256" key="3">
    <source>
        <dbReference type="ARBA" id="ARBA00023004"/>
    </source>
</evidence>
<dbReference type="InterPro" id="IPR050884">
    <property type="entry name" value="CNP_phosphodiesterase-III"/>
</dbReference>
<reference evidence="6 7" key="1">
    <citation type="journal article" date="2018" name="Sci. Rep.">
        <title>Rhizobium tumorigenes sp. nov., a novel plant tumorigenic bacterium isolated from cane gall tumors on thornless blackberry.</title>
        <authorList>
            <person name="Kuzmanovi N."/>
            <person name="Smalla K."/>
            <person name="Gronow S."/>
            <person name="PuBawska J."/>
        </authorList>
    </citation>
    <scope>NUCLEOTIDE SEQUENCE [LARGE SCALE GENOMIC DNA]</scope>
    <source>
        <strain evidence="6 7">1078</strain>
    </source>
</reference>
<dbReference type="InterPro" id="IPR026575">
    <property type="entry name" value="GpdQ/CpdA-like"/>
</dbReference>
<name>A0AAF1KBY2_9HYPH</name>
<dbReference type="PANTHER" id="PTHR42988">
    <property type="entry name" value="PHOSPHOHYDROLASE"/>
    <property type="match status" value="1"/>
</dbReference>
<keyword evidence="1" id="KW-0479">Metal-binding</keyword>
<keyword evidence="7" id="KW-1185">Reference proteome</keyword>
<reference evidence="7" key="2">
    <citation type="journal article" date="2023" name="MicrobiologyOpen">
        <title>Genomics of the tumorigenes clade of the family Rhizobiaceae and description of Rhizobium rhododendri sp. nov.</title>
        <authorList>
            <person name="Kuzmanovic N."/>
            <person name="diCenzo G.C."/>
            <person name="Bunk B."/>
            <person name="Sproeer C."/>
            <person name="Fruehling A."/>
            <person name="Neumann-Schaal M."/>
            <person name="Overmann J."/>
            <person name="Smalla K."/>
        </authorList>
    </citation>
    <scope>NUCLEOTIDE SEQUENCE [LARGE SCALE GENOMIC DNA]</scope>
    <source>
        <strain evidence="7">1078</strain>
        <plasmid evidence="7">unnamed1</plasmid>
    </source>
</reference>
<dbReference type="SUPFAM" id="SSF56300">
    <property type="entry name" value="Metallo-dependent phosphatases"/>
    <property type="match status" value="1"/>
</dbReference>
<dbReference type="InterPro" id="IPR029052">
    <property type="entry name" value="Metallo-depent_PP-like"/>
</dbReference>
<keyword evidence="6" id="KW-0614">Plasmid</keyword>